<keyword evidence="8" id="KW-0067">ATP-binding</keyword>
<keyword evidence="5" id="KW-0808">Transferase</keyword>
<organism evidence="13 14">
    <name type="scientific">[Myrmecia] bisecta</name>
    <dbReference type="NCBI Taxonomy" id="41462"/>
    <lineage>
        <taxon>Eukaryota</taxon>
        <taxon>Viridiplantae</taxon>
        <taxon>Chlorophyta</taxon>
        <taxon>core chlorophytes</taxon>
        <taxon>Trebouxiophyceae</taxon>
        <taxon>Trebouxiales</taxon>
        <taxon>Trebouxiaceae</taxon>
        <taxon>Myrmecia</taxon>
    </lineage>
</organism>
<protein>
    <recommendedName>
        <fullName evidence="2">non-specific serine/threonine protein kinase</fullName>
        <ecNumber evidence="2">2.7.11.1</ecNumber>
    </recommendedName>
</protein>
<evidence type="ECO:0000256" key="3">
    <source>
        <dbReference type="ARBA" id="ARBA00022490"/>
    </source>
</evidence>
<sequence length="589" mass="62986">MPSYAHPAELLIGTTQAAPAQQLGIFGGQMNMGARGFNPNTSASTESITIKDSAQSLAQGAGLKHVKVGLNGQAGSRPSSAAWKACDDRAPYVSPYKQTSSPCTPGSPATTRPMSSPGKAAKGISAVSAVRQYLSTVQPPATAGMSPQQPANAKAREDRWAALTGRSPVAKRPATADVVSHKPAVAAEEAAPPATTAANNQMTLQQLLRVRQPGEETRPSSAWVSPSPGPTATAVVAPEAPTTSDSVPGYTVEHTIGEGGFCQVRQGVHHLSGRKVAIKVIDKQRLKEVNDRRRIAREVSVLKGLSHPTIIKLLEVSETPARIYLVMEQASSGSLLDYVRKRKRLSELESCLFLQQIVHGLAYCHSREVVHRDVKLENILLDAHNNIKLIDFGLCGLTSPGKKLRVHCGSPSYAAPEIVARKAYEGPPVDVWSLGVVLFAMICGHLPFHAANDKKELCNKIMKGVYNTPDYVSVDARDLLGRMLTVDPEKRITFEQVLTHRWVRGAPLWQPPASSAYAVDIDPYSGDIFTDADVLQRLQEGGAGGGCRSETTHEQGRQRAQLVPAGAVCIAPTSASICMILPEENLQGA</sequence>
<comment type="subcellular location">
    <subcellularLocation>
        <location evidence="1">Cytoplasm</location>
    </subcellularLocation>
</comment>
<keyword evidence="6" id="KW-0547">Nucleotide-binding</keyword>
<dbReference type="Proteomes" id="UP001489004">
    <property type="component" value="Unassembled WGS sequence"/>
</dbReference>
<evidence type="ECO:0000256" key="7">
    <source>
        <dbReference type="ARBA" id="ARBA00022777"/>
    </source>
</evidence>
<dbReference type="GO" id="GO:0005524">
    <property type="term" value="F:ATP binding"/>
    <property type="evidence" value="ECO:0007669"/>
    <property type="project" value="UniProtKB-KW"/>
</dbReference>
<comment type="catalytic activity">
    <reaction evidence="9">
        <text>L-threonyl-[protein] + ATP = O-phospho-L-threonyl-[protein] + ADP + H(+)</text>
        <dbReference type="Rhea" id="RHEA:46608"/>
        <dbReference type="Rhea" id="RHEA-COMP:11060"/>
        <dbReference type="Rhea" id="RHEA-COMP:11605"/>
        <dbReference type="ChEBI" id="CHEBI:15378"/>
        <dbReference type="ChEBI" id="CHEBI:30013"/>
        <dbReference type="ChEBI" id="CHEBI:30616"/>
        <dbReference type="ChEBI" id="CHEBI:61977"/>
        <dbReference type="ChEBI" id="CHEBI:456216"/>
        <dbReference type="EC" id="2.7.11.1"/>
    </reaction>
</comment>
<dbReference type="PANTHER" id="PTHR24346">
    <property type="entry name" value="MAP/MICROTUBULE AFFINITY-REGULATING KINASE"/>
    <property type="match status" value="1"/>
</dbReference>
<dbReference type="GO" id="GO:0035556">
    <property type="term" value="P:intracellular signal transduction"/>
    <property type="evidence" value="ECO:0007669"/>
    <property type="project" value="TreeGrafter"/>
</dbReference>
<dbReference type="PROSITE" id="PS50011">
    <property type="entry name" value="PROTEIN_KINASE_DOM"/>
    <property type="match status" value="1"/>
</dbReference>
<evidence type="ECO:0000256" key="8">
    <source>
        <dbReference type="ARBA" id="ARBA00022840"/>
    </source>
</evidence>
<dbReference type="InterPro" id="IPR000719">
    <property type="entry name" value="Prot_kinase_dom"/>
</dbReference>
<dbReference type="GO" id="GO:0005737">
    <property type="term" value="C:cytoplasm"/>
    <property type="evidence" value="ECO:0007669"/>
    <property type="project" value="UniProtKB-SubCell"/>
</dbReference>
<evidence type="ECO:0000256" key="6">
    <source>
        <dbReference type="ARBA" id="ARBA00022741"/>
    </source>
</evidence>
<keyword evidence="4" id="KW-0723">Serine/threonine-protein kinase</keyword>
<evidence type="ECO:0000313" key="13">
    <source>
        <dbReference type="EMBL" id="KAK9819595.1"/>
    </source>
</evidence>
<dbReference type="PROSITE" id="PS00108">
    <property type="entry name" value="PROTEIN_KINASE_ST"/>
    <property type="match status" value="1"/>
</dbReference>
<dbReference type="InterPro" id="IPR008271">
    <property type="entry name" value="Ser/Thr_kinase_AS"/>
</dbReference>
<dbReference type="FunFam" id="3.30.200.20:FF:000003">
    <property type="entry name" value="Non-specific serine/threonine protein kinase"/>
    <property type="match status" value="1"/>
</dbReference>
<dbReference type="EC" id="2.7.11.1" evidence="2"/>
<evidence type="ECO:0000313" key="14">
    <source>
        <dbReference type="Proteomes" id="UP001489004"/>
    </source>
</evidence>
<keyword evidence="14" id="KW-1185">Reference proteome</keyword>
<feature type="domain" description="Protein kinase" evidence="12">
    <location>
        <begin position="250"/>
        <end position="503"/>
    </location>
</feature>
<evidence type="ECO:0000256" key="1">
    <source>
        <dbReference type="ARBA" id="ARBA00004496"/>
    </source>
</evidence>
<evidence type="ECO:0000256" key="10">
    <source>
        <dbReference type="ARBA" id="ARBA00048679"/>
    </source>
</evidence>
<dbReference type="InterPro" id="IPR011009">
    <property type="entry name" value="Kinase-like_dom_sf"/>
</dbReference>
<evidence type="ECO:0000256" key="11">
    <source>
        <dbReference type="SAM" id="MobiDB-lite"/>
    </source>
</evidence>
<comment type="catalytic activity">
    <reaction evidence="10">
        <text>L-seryl-[protein] + ATP = O-phospho-L-seryl-[protein] + ADP + H(+)</text>
        <dbReference type="Rhea" id="RHEA:17989"/>
        <dbReference type="Rhea" id="RHEA-COMP:9863"/>
        <dbReference type="Rhea" id="RHEA-COMP:11604"/>
        <dbReference type="ChEBI" id="CHEBI:15378"/>
        <dbReference type="ChEBI" id="CHEBI:29999"/>
        <dbReference type="ChEBI" id="CHEBI:30616"/>
        <dbReference type="ChEBI" id="CHEBI:83421"/>
        <dbReference type="ChEBI" id="CHEBI:456216"/>
        <dbReference type="EC" id="2.7.11.1"/>
    </reaction>
</comment>
<dbReference type="Gene3D" id="1.10.510.10">
    <property type="entry name" value="Transferase(Phosphotransferase) domain 1"/>
    <property type="match status" value="1"/>
</dbReference>
<dbReference type="SMART" id="SM00220">
    <property type="entry name" value="S_TKc"/>
    <property type="match status" value="1"/>
</dbReference>
<dbReference type="PANTHER" id="PTHR24346:SF30">
    <property type="entry name" value="MATERNAL EMBRYONIC LEUCINE ZIPPER KINASE"/>
    <property type="match status" value="1"/>
</dbReference>
<reference evidence="13 14" key="1">
    <citation type="journal article" date="2024" name="Nat. Commun.">
        <title>Phylogenomics reveals the evolutionary origins of lichenization in chlorophyte algae.</title>
        <authorList>
            <person name="Puginier C."/>
            <person name="Libourel C."/>
            <person name="Otte J."/>
            <person name="Skaloud P."/>
            <person name="Haon M."/>
            <person name="Grisel S."/>
            <person name="Petersen M."/>
            <person name="Berrin J.G."/>
            <person name="Delaux P.M."/>
            <person name="Dal Grande F."/>
            <person name="Keller J."/>
        </authorList>
    </citation>
    <scope>NUCLEOTIDE SEQUENCE [LARGE SCALE GENOMIC DNA]</scope>
    <source>
        <strain evidence="13 14">SAG 2043</strain>
    </source>
</reference>
<dbReference type="FunFam" id="1.10.510.10:FF:001222">
    <property type="entry name" value="Serine/threonine-protein kinase ppk25"/>
    <property type="match status" value="1"/>
</dbReference>
<keyword evidence="3" id="KW-0963">Cytoplasm</keyword>
<evidence type="ECO:0000259" key="12">
    <source>
        <dbReference type="PROSITE" id="PS50011"/>
    </source>
</evidence>
<feature type="region of interest" description="Disordered" evidence="11">
    <location>
        <begin position="95"/>
        <end position="120"/>
    </location>
</feature>
<comment type="caution">
    <text evidence="13">The sequence shown here is derived from an EMBL/GenBank/DDBJ whole genome shotgun (WGS) entry which is preliminary data.</text>
</comment>
<accession>A0AAW1QDY8</accession>
<dbReference type="GO" id="GO:0004674">
    <property type="term" value="F:protein serine/threonine kinase activity"/>
    <property type="evidence" value="ECO:0007669"/>
    <property type="project" value="UniProtKB-KW"/>
</dbReference>
<dbReference type="CDD" id="cd14003">
    <property type="entry name" value="STKc_AMPK-like"/>
    <property type="match status" value="1"/>
</dbReference>
<feature type="compositionally biased region" description="Polar residues" evidence="11">
    <location>
        <begin position="96"/>
        <end position="114"/>
    </location>
</feature>
<dbReference type="EMBL" id="JALJOR010000003">
    <property type="protein sequence ID" value="KAK9819595.1"/>
    <property type="molecule type" value="Genomic_DNA"/>
</dbReference>
<keyword evidence="7" id="KW-0418">Kinase</keyword>
<gene>
    <name evidence="13" type="ORF">WJX72_000121</name>
</gene>
<dbReference type="AlphaFoldDB" id="A0AAW1QDY8"/>
<dbReference type="SUPFAM" id="SSF56112">
    <property type="entry name" value="Protein kinase-like (PK-like)"/>
    <property type="match status" value="1"/>
</dbReference>
<evidence type="ECO:0000256" key="4">
    <source>
        <dbReference type="ARBA" id="ARBA00022527"/>
    </source>
</evidence>
<evidence type="ECO:0000256" key="9">
    <source>
        <dbReference type="ARBA" id="ARBA00047899"/>
    </source>
</evidence>
<proteinExistence type="predicted"/>
<dbReference type="Pfam" id="PF00069">
    <property type="entry name" value="Pkinase"/>
    <property type="match status" value="1"/>
</dbReference>
<evidence type="ECO:0000256" key="2">
    <source>
        <dbReference type="ARBA" id="ARBA00012513"/>
    </source>
</evidence>
<evidence type="ECO:0000256" key="5">
    <source>
        <dbReference type="ARBA" id="ARBA00022679"/>
    </source>
</evidence>
<name>A0AAW1QDY8_9CHLO</name>